<organism evidence="3 4">
    <name type="scientific">Psilocybe cyanescens</name>
    <dbReference type="NCBI Taxonomy" id="93625"/>
    <lineage>
        <taxon>Eukaryota</taxon>
        <taxon>Fungi</taxon>
        <taxon>Dikarya</taxon>
        <taxon>Basidiomycota</taxon>
        <taxon>Agaricomycotina</taxon>
        <taxon>Agaricomycetes</taxon>
        <taxon>Agaricomycetidae</taxon>
        <taxon>Agaricales</taxon>
        <taxon>Agaricineae</taxon>
        <taxon>Strophariaceae</taxon>
        <taxon>Psilocybe</taxon>
    </lineage>
</organism>
<dbReference type="Pfam" id="PF03358">
    <property type="entry name" value="FMN_red"/>
    <property type="match status" value="1"/>
</dbReference>
<dbReference type="NCBIfam" id="NF002999">
    <property type="entry name" value="PRK03767.1"/>
    <property type="match status" value="1"/>
</dbReference>
<protein>
    <recommendedName>
        <fullName evidence="2">Flavodoxin-like domain-containing protein</fullName>
    </recommendedName>
</protein>
<proteinExistence type="inferred from homology"/>
<dbReference type="FunCoup" id="A0A409XEL3">
    <property type="interactions" value="117"/>
</dbReference>
<dbReference type="NCBIfam" id="TIGR01755">
    <property type="entry name" value="flav_wrbA"/>
    <property type="match status" value="1"/>
</dbReference>
<dbReference type="InParanoid" id="A0A409XEL3"/>
<dbReference type="SUPFAM" id="SSF52218">
    <property type="entry name" value="Flavoproteins"/>
    <property type="match status" value="1"/>
</dbReference>
<dbReference type="PANTHER" id="PTHR30546">
    <property type="entry name" value="FLAVODOXIN-RELATED PROTEIN WRBA-RELATED"/>
    <property type="match status" value="1"/>
</dbReference>
<dbReference type="PANTHER" id="PTHR30546:SF23">
    <property type="entry name" value="FLAVOPROTEIN-LIKE PROTEIN YCP4-RELATED"/>
    <property type="match status" value="1"/>
</dbReference>
<dbReference type="GO" id="GO:0003955">
    <property type="term" value="F:NAD(P)H dehydrogenase (quinone) activity"/>
    <property type="evidence" value="ECO:0007669"/>
    <property type="project" value="InterPro"/>
</dbReference>
<dbReference type="EMBL" id="NHYD01001921">
    <property type="protein sequence ID" value="PPQ89206.1"/>
    <property type="molecule type" value="Genomic_DNA"/>
</dbReference>
<comment type="caution">
    <text evidence="3">The sequence shown here is derived from an EMBL/GenBank/DDBJ whole genome shotgun (WGS) entry which is preliminary data.</text>
</comment>
<dbReference type="STRING" id="93625.A0A409XEL3"/>
<dbReference type="InterPro" id="IPR029039">
    <property type="entry name" value="Flavoprotein-like_sf"/>
</dbReference>
<comment type="similarity">
    <text evidence="1">Belongs to the WrbA family.</text>
</comment>
<reference evidence="3 4" key="1">
    <citation type="journal article" date="2018" name="Evol. Lett.">
        <title>Horizontal gene cluster transfer increased hallucinogenic mushroom diversity.</title>
        <authorList>
            <person name="Reynolds H.T."/>
            <person name="Vijayakumar V."/>
            <person name="Gluck-Thaler E."/>
            <person name="Korotkin H.B."/>
            <person name="Matheny P.B."/>
            <person name="Slot J.C."/>
        </authorList>
    </citation>
    <scope>NUCLEOTIDE SEQUENCE [LARGE SCALE GENOMIC DNA]</scope>
    <source>
        <strain evidence="3 4">2631</strain>
    </source>
</reference>
<feature type="domain" description="Flavodoxin-like" evidence="2">
    <location>
        <begin position="9"/>
        <end position="197"/>
    </location>
</feature>
<evidence type="ECO:0000256" key="1">
    <source>
        <dbReference type="ARBA" id="ARBA00006961"/>
    </source>
</evidence>
<dbReference type="FunFam" id="3.40.50.360:FF:000001">
    <property type="entry name" value="NAD(P)H dehydrogenase (Quinone) FQR1-like"/>
    <property type="match status" value="1"/>
</dbReference>
<dbReference type="Proteomes" id="UP000283269">
    <property type="component" value="Unassembled WGS sequence"/>
</dbReference>
<dbReference type="InterPro" id="IPR005025">
    <property type="entry name" value="FMN_Rdtase-like_dom"/>
</dbReference>
<dbReference type="InterPro" id="IPR008254">
    <property type="entry name" value="Flavodoxin/NO_synth"/>
</dbReference>
<dbReference type="OrthoDB" id="504689at2759"/>
<gene>
    <name evidence="3" type="ORF">CVT25_001275</name>
</gene>
<accession>A0A409XEL3</accession>
<dbReference type="GO" id="GO:0010181">
    <property type="term" value="F:FMN binding"/>
    <property type="evidence" value="ECO:0007669"/>
    <property type="project" value="InterPro"/>
</dbReference>
<dbReference type="InterPro" id="IPR010089">
    <property type="entry name" value="Flavoprotein_WrbA-like"/>
</dbReference>
<evidence type="ECO:0000259" key="2">
    <source>
        <dbReference type="PROSITE" id="PS50902"/>
    </source>
</evidence>
<evidence type="ECO:0000313" key="4">
    <source>
        <dbReference type="Proteomes" id="UP000283269"/>
    </source>
</evidence>
<dbReference type="AlphaFoldDB" id="A0A409XEL3"/>
<evidence type="ECO:0000313" key="3">
    <source>
        <dbReference type="EMBL" id="PPQ89206.1"/>
    </source>
</evidence>
<name>A0A409XEL3_PSICY</name>
<keyword evidence="4" id="KW-1185">Reference proteome</keyword>
<dbReference type="GO" id="GO:0016020">
    <property type="term" value="C:membrane"/>
    <property type="evidence" value="ECO:0007669"/>
    <property type="project" value="TreeGrafter"/>
</dbReference>
<sequence>MSTSSSPRIAIIVYSMFGHLSRMAESVREGIASKGGHADIYQVPETLSAEILTKMSAPPKPDFPIATPQTLTEYDAFLFGIPTRFGNMPAQLKVFWDATGRLWAQGSLTGKYAGVFVGTSGPGGGQETTAITFLSTLVHHGMIFVPLGYGTGFEDMVSLNEVHGGSPWGAGTFSAADGSRCPSKRELEIAKIQGRAFYETISRVHWI</sequence>
<dbReference type="PROSITE" id="PS50902">
    <property type="entry name" value="FLAVODOXIN_LIKE"/>
    <property type="match status" value="1"/>
</dbReference>
<dbReference type="Gene3D" id="3.40.50.360">
    <property type="match status" value="1"/>
</dbReference>